<dbReference type="EMBL" id="JAGTJS010000001">
    <property type="protein sequence ID" value="KAH7275450.1"/>
    <property type="molecule type" value="Genomic_DNA"/>
</dbReference>
<evidence type="ECO:0000256" key="1">
    <source>
        <dbReference type="ARBA" id="ARBA00004127"/>
    </source>
</evidence>
<comment type="caution">
    <text evidence="11">The sequence shown here is derived from an EMBL/GenBank/DDBJ whole genome shotgun (WGS) entry which is preliminary data.</text>
</comment>
<dbReference type="Gene3D" id="1.20.1420.30">
    <property type="entry name" value="NCX, central ion-binding region"/>
    <property type="match status" value="2"/>
</dbReference>
<evidence type="ECO:0000256" key="9">
    <source>
        <dbReference type="SAM" id="Phobius"/>
    </source>
</evidence>
<keyword evidence="12" id="KW-1185">Reference proteome</keyword>
<feature type="transmembrane region" description="Helical" evidence="9">
    <location>
        <begin position="563"/>
        <end position="582"/>
    </location>
</feature>
<dbReference type="GO" id="GO:0000329">
    <property type="term" value="C:fungal-type vacuole membrane"/>
    <property type="evidence" value="ECO:0007669"/>
    <property type="project" value="TreeGrafter"/>
</dbReference>
<feature type="transmembrane region" description="Helical" evidence="9">
    <location>
        <begin position="264"/>
        <end position="288"/>
    </location>
</feature>
<reference evidence="11" key="1">
    <citation type="journal article" date="2021" name="Nat. Commun.">
        <title>Genetic determinants of endophytism in the Arabidopsis root mycobiome.</title>
        <authorList>
            <person name="Mesny F."/>
            <person name="Miyauchi S."/>
            <person name="Thiergart T."/>
            <person name="Pickel B."/>
            <person name="Atanasova L."/>
            <person name="Karlsson M."/>
            <person name="Huettel B."/>
            <person name="Barry K.W."/>
            <person name="Haridas S."/>
            <person name="Chen C."/>
            <person name="Bauer D."/>
            <person name="Andreopoulos W."/>
            <person name="Pangilinan J."/>
            <person name="LaButti K."/>
            <person name="Riley R."/>
            <person name="Lipzen A."/>
            <person name="Clum A."/>
            <person name="Drula E."/>
            <person name="Henrissat B."/>
            <person name="Kohler A."/>
            <person name="Grigoriev I.V."/>
            <person name="Martin F.M."/>
            <person name="Hacquard S."/>
        </authorList>
    </citation>
    <scope>NUCLEOTIDE SEQUENCE</scope>
    <source>
        <strain evidence="11">FSSC 5 MPI-SDFR-AT-0091</strain>
    </source>
</reference>
<dbReference type="Pfam" id="PF01699">
    <property type="entry name" value="Na_Ca_ex"/>
    <property type="match status" value="2"/>
</dbReference>
<dbReference type="InterPro" id="IPR044880">
    <property type="entry name" value="NCX_ion-bd_dom_sf"/>
</dbReference>
<feature type="transmembrane region" description="Helical" evidence="9">
    <location>
        <begin position="538"/>
        <end position="556"/>
    </location>
</feature>
<dbReference type="GO" id="GO:0006874">
    <property type="term" value="P:intracellular calcium ion homeostasis"/>
    <property type="evidence" value="ECO:0007669"/>
    <property type="project" value="TreeGrafter"/>
</dbReference>
<dbReference type="GO" id="GO:0015369">
    <property type="term" value="F:calcium:proton antiporter activity"/>
    <property type="evidence" value="ECO:0007669"/>
    <property type="project" value="TreeGrafter"/>
</dbReference>
<evidence type="ECO:0000313" key="12">
    <source>
        <dbReference type="Proteomes" id="UP000736672"/>
    </source>
</evidence>
<feature type="non-terminal residue" evidence="11">
    <location>
        <position position="1"/>
    </location>
</feature>
<dbReference type="OrthoDB" id="1699231at2759"/>
<dbReference type="PANTHER" id="PTHR31503:SF20">
    <property type="entry name" value="CA(2+)_H(+) EXCHANGER, PUTATIVE (EUROFUNG)-RELATED"/>
    <property type="match status" value="1"/>
</dbReference>
<dbReference type="AlphaFoldDB" id="A0A9P9L7R3"/>
<evidence type="ECO:0000256" key="6">
    <source>
        <dbReference type="ARBA" id="ARBA00023065"/>
    </source>
</evidence>
<name>A0A9P9L7R3_FUSSL</name>
<comment type="subcellular location">
    <subcellularLocation>
        <location evidence="1">Endomembrane system</location>
        <topology evidence="1">Multi-pass membrane protein</topology>
    </subcellularLocation>
</comment>
<dbReference type="FunFam" id="1.20.1420.30:FF:000011">
    <property type="entry name" value="Vacuolar calcium ion transporter"/>
    <property type="match status" value="1"/>
</dbReference>
<feature type="transmembrane region" description="Helical" evidence="9">
    <location>
        <begin position="300"/>
        <end position="324"/>
    </location>
</feature>
<organism evidence="11 12">
    <name type="scientific">Fusarium solani</name>
    <name type="common">Filamentous fungus</name>
    <dbReference type="NCBI Taxonomy" id="169388"/>
    <lineage>
        <taxon>Eukaryota</taxon>
        <taxon>Fungi</taxon>
        <taxon>Dikarya</taxon>
        <taxon>Ascomycota</taxon>
        <taxon>Pezizomycotina</taxon>
        <taxon>Sordariomycetes</taxon>
        <taxon>Hypocreomycetidae</taxon>
        <taxon>Hypocreales</taxon>
        <taxon>Nectriaceae</taxon>
        <taxon>Fusarium</taxon>
        <taxon>Fusarium solani species complex</taxon>
    </lineage>
</organism>
<proteinExistence type="inferred from homology"/>
<feature type="compositionally biased region" description="Basic and acidic residues" evidence="8">
    <location>
        <begin position="123"/>
        <end position="132"/>
    </location>
</feature>
<feature type="transmembrane region" description="Helical" evidence="9">
    <location>
        <begin position="181"/>
        <end position="198"/>
    </location>
</feature>
<evidence type="ECO:0000256" key="3">
    <source>
        <dbReference type="ARBA" id="ARBA00022448"/>
    </source>
</evidence>
<keyword evidence="3" id="KW-0813">Transport</keyword>
<evidence type="ECO:0000256" key="4">
    <source>
        <dbReference type="ARBA" id="ARBA00022692"/>
    </source>
</evidence>
<keyword evidence="7 9" id="KW-0472">Membrane</keyword>
<keyword evidence="6" id="KW-0406">Ion transport</keyword>
<feature type="transmembrane region" description="Helical" evidence="9">
    <location>
        <begin position="336"/>
        <end position="354"/>
    </location>
</feature>
<protein>
    <submittedName>
        <fullName evidence="11">Sodium/calcium exchanger protein-domain-containing protein</fullName>
    </submittedName>
</protein>
<evidence type="ECO:0000256" key="2">
    <source>
        <dbReference type="ARBA" id="ARBA00008170"/>
    </source>
</evidence>
<feature type="region of interest" description="Disordered" evidence="8">
    <location>
        <begin position="44"/>
        <end position="153"/>
    </location>
</feature>
<dbReference type="InterPro" id="IPR004713">
    <property type="entry name" value="CaH_exchang"/>
</dbReference>
<evidence type="ECO:0000256" key="5">
    <source>
        <dbReference type="ARBA" id="ARBA00022989"/>
    </source>
</evidence>
<dbReference type="InterPro" id="IPR004837">
    <property type="entry name" value="NaCa_Exmemb"/>
</dbReference>
<evidence type="ECO:0000256" key="8">
    <source>
        <dbReference type="SAM" id="MobiDB-lite"/>
    </source>
</evidence>
<feature type="transmembrane region" description="Helical" evidence="9">
    <location>
        <begin position="475"/>
        <end position="494"/>
    </location>
</feature>
<feature type="domain" description="Sodium/calcium exchanger membrane region" evidence="10">
    <location>
        <begin position="204"/>
        <end position="356"/>
    </location>
</feature>
<comment type="similarity">
    <text evidence="2">Belongs to the Ca(2+):cation antiporter (CaCA) (TC 2.A.19) family.</text>
</comment>
<feature type="transmembrane region" description="Helical" evidence="9">
    <location>
        <begin position="501"/>
        <end position="526"/>
    </location>
</feature>
<dbReference type="GO" id="GO:0012505">
    <property type="term" value="C:endomembrane system"/>
    <property type="evidence" value="ECO:0007669"/>
    <property type="project" value="UniProtKB-SubCell"/>
</dbReference>
<sequence>MVTVNHFNIKRQAHTLSRSSTDQSWNPFRHVAWDRRERALSDAGRLEQQQNNDNLGEKLAHASTEPGRSRPAREWSTAETMAETKRSREGDEADRERLSGSSPVDDIPVSQRSLVGDGSLRNRKPEDSRGAIDDSANNNADYQERKKKLQKQESNKLFRNVQPKEPFTVANQLQRTFLNSWINILLVAAPVGIALNYVHSVNRIAVFVVNFVAIIPLAAILSFATEEIALRTGEVLGGLINATFGNAVELIVAILALVDGKVVIVQTSLVGSILSNLLLVMGFCFFFGGLRRQQQFFNETVAQTAASLLALAVASVIVPTVFDWASETPVKAVADLSRGTAVILLVVYGAYLIFQLKTHQSVFAEESQKVAAKPWSRSGPASSGIRQGLMVPGALVGGGMAGRDENERLTEMIMNPERLEGEEDEEEEPQLHFWVAVATLTFATVLIALCAEFMVDSIDAVTKDGGVSEEFVGLILLPIVGNAAEHATAVTVAIKDKMDLAIGVAVGSSMQVALFLIPLLVIIGWGMGEESMNLSFDLFQVAVMFVAVLLTNYLIADGKSHWLEGWLLICLYAIIATCSWWYPTHSD</sequence>
<feature type="transmembrane region" description="Helical" evidence="9">
    <location>
        <begin position="204"/>
        <end position="224"/>
    </location>
</feature>
<dbReference type="PANTHER" id="PTHR31503">
    <property type="entry name" value="VACUOLAR CALCIUM ION TRANSPORTER"/>
    <property type="match status" value="1"/>
</dbReference>
<keyword evidence="5 9" id="KW-1133">Transmembrane helix</keyword>
<keyword evidence="4 9" id="KW-0812">Transmembrane</keyword>
<evidence type="ECO:0000259" key="10">
    <source>
        <dbReference type="Pfam" id="PF01699"/>
    </source>
</evidence>
<accession>A0A9P9L7R3</accession>
<evidence type="ECO:0000256" key="7">
    <source>
        <dbReference type="ARBA" id="ARBA00023136"/>
    </source>
</evidence>
<gene>
    <name evidence="11" type="ORF">B0J15DRAFT_475067</name>
</gene>
<feature type="compositionally biased region" description="Basic and acidic residues" evidence="8">
    <location>
        <begin position="82"/>
        <end position="98"/>
    </location>
</feature>
<feature type="domain" description="Sodium/calcium exchanger membrane region" evidence="10">
    <location>
        <begin position="436"/>
        <end position="580"/>
    </location>
</feature>
<evidence type="ECO:0000313" key="11">
    <source>
        <dbReference type="EMBL" id="KAH7275450.1"/>
    </source>
</evidence>
<dbReference type="Proteomes" id="UP000736672">
    <property type="component" value="Unassembled WGS sequence"/>
</dbReference>
<feature type="transmembrane region" description="Helical" evidence="9">
    <location>
        <begin position="236"/>
        <end position="258"/>
    </location>
</feature>
<feature type="transmembrane region" description="Helical" evidence="9">
    <location>
        <begin position="433"/>
        <end position="455"/>
    </location>
</feature>